<dbReference type="Gene3D" id="1.10.530.10">
    <property type="match status" value="1"/>
</dbReference>
<dbReference type="InterPro" id="IPR008258">
    <property type="entry name" value="Transglycosylase_SLT_dom_1"/>
</dbReference>
<comment type="similarity">
    <text evidence="1">Belongs to the transglycosylase Slt family.</text>
</comment>
<dbReference type="CDD" id="cd00254">
    <property type="entry name" value="LT-like"/>
    <property type="match status" value="1"/>
</dbReference>
<dbReference type="EMBL" id="JABXXQ010000753">
    <property type="protein sequence ID" value="NVN32290.1"/>
    <property type="molecule type" value="Genomic_DNA"/>
</dbReference>
<dbReference type="PROSITE" id="PS51257">
    <property type="entry name" value="PROKAR_LIPOPROTEIN"/>
    <property type="match status" value="1"/>
</dbReference>
<protein>
    <submittedName>
        <fullName evidence="6">Lytic transglycosylase domain-containing protein</fullName>
    </submittedName>
</protein>
<feature type="compositionally biased region" description="Gly residues" evidence="3">
    <location>
        <begin position="184"/>
        <end position="194"/>
    </location>
</feature>
<dbReference type="AlphaFoldDB" id="A0A850NVB7"/>
<feature type="region of interest" description="Disordered" evidence="3">
    <location>
        <begin position="184"/>
        <end position="205"/>
    </location>
</feature>
<feature type="domain" description="Transglycosylase SLT" evidence="5">
    <location>
        <begin position="58"/>
        <end position="169"/>
    </location>
</feature>
<dbReference type="PANTHER" id="PTHR37423">
    <property type="entry name" value="SOLUBLE LYTIC MUREIN TRANSGLYCOSYLASE-RELATED"/>
    <property type="match status" value="1"/>
</dbReference>
<reference evidence="6 7" key="1">
    <citation type="submission" date="2020-06" db="EMBL/GenBank/DDBJ databases">
        <title>Description of novel acetic acid bacteria.</title>
        <authorList>
            <person name="Sombolestani A."/>
        </authorList>
    </citation>
    <scope>NUCLEOTIDE SEQUENCE [LARGE SCALE GENOMIC DNA]</scope>
    <source>
        <strain evidence="6 7">LMG 26838</strain>
    </source>
</reference>
<keyword evidence="4" id="KW-0732">Signal</keyword>
<feature type="chain" id="PRO_5032930161" evidence="4">
    <location>
        <begin position="32"/>
        <end position="205"/>
    </location>
</feature>
<evidence type="ECO:0000259" key="5">
    <source>
        <dbReference type="Pfam" id="PF01464"/>
    </source>
</evidence>
<organism evidence="6 7">
    <name type="scientific">Endobacter medicaginis</name>
    <dbReference type="NCBI Taxonomy" id="1181271"/>
    <lineage>
        <taxon>Bacteria</taxon>
        <taxon>Pseudomonadati</taxon>
        <taxon>Pseudomonadota</taxon>
        <taxon>Alphaproteobacteria</taxon>
        <taxon>Acetobacterales</taxon>
        <taxon>Acetobacteraceae</taxon>
        <taxon>Endobacter</taxon>
    </lineage>
</organism>
<dbReference type="InterPro" id="IPR023346">
    <property type="entry name" value="Lysozyme-like_dom_sf"/>
</dbReference>
<accession>A0A850NVB7</accession>
<gene>
    <name evidence="6" type="ORF">HUK83_18350</name>
</gene>
<evidence type="ECO:0000256" key="3">
    <source>
        <dbReference type="SAM" id="MobiDB-lite"/>
    </source>
</evidence>
<dbReference type="Proteomes" id="UP000565205">
    <property type="component" value="Unassembled WGS sequence"/>
</dbReference>
<comment type="similarity">
    <text evidence="2">Belongs to the virb1 family.</text>
</comment>
<dbReference type="PANTHER" id="PTHR37423:SF2">
    <property type="entry name" value="MEMBRANE-BOUND LYTIC MUREIN TRANSGLYCOSYLASE C"/>
    <property type="match status" value="1"/>
</dbReference>
<evidence type="ECO:0000313" key="6">
    <source>
        <dbReference type="EMBL" id="NVN32290.1"/>
    </source>
</evidence>
<feature type="signal peptide" evidence="4">
    <location>
        <begin position="1"/>
        <end position="31"/>
    </location>
</feature>
<evidence type="ECO:0000256" key="2">
    <source>
        <dbReference type="ARBA" id="ARBA00009387"/>
    </source>
</evidence>
<evidence type="ECO:0000313" key="7">
    <source>
        <dbReference type="Proteomes" id="UP000565205"/>
    </source>
</evidence>
<evidence type="ECO:0000256" key="1">
    <source>
        <dbReference type="ARBA" id="ARBA00007734"/>
    </source>
</evidence>
<evidence type="ECO:0000256" key="4">
    <source>
        <dbReference type="SAM" id="SignalP"/>
    </source>
</evidence>
<name>A0A850NVB7_9PROT</name>
<dbReference type="Pfam" id="PF01464">
    <property type="entry name" value="SLT"/>
    <property type="match status" value="1"/>
</dbReference>
<sequence length="205" mass="21509">MARTGIAPHRRRIGVGLGRCLPAVVLCMALAACGGPSSHWASRDYTPPGPASDPWGPYIGEASSRFSVPDPWIRAVMHQESGGHQYIGGRPTTSASGAMGLMQLMPATYAELQQRYGLGSDPYDPHDNIIAGTGYIRQLYDKYGSPGFLAAYNAGPGRLDDYLTGNRDLPRETVDYVNAISPHLGGGTPGGSGGSATMYAAASPP</sequence>
<feature type="non-terminal residue" evidence="6">
    <location>
        <position position="205"/>
    </location>
</feature>
<dbReference type="SUPFAM" id="SSF53955">
    <property type="entry name" value="Lysozyme-like"/>
    <property type="match status" value="1"/>
</dbReference>
<proteinExistence type="inferred from homology"/>
<comment type="caution">
    <text evidence="6">The sequence shown here is derived from an EMBL/GenBank/DDBJ whole genome shotgun (WGS) entry which is preliminary data.</text>
</comment>